<dbReference type="Proteomes" id="UP001321760">
    <property type="component" value="Unassembled WGS sequence"/>
</dbReference>
<evidence type="ECO:0008006" key="3">
    <source>
        <dbReference type="Google" id="ProtNLM"/>
    </source>
</evidence>
<evidence type="ECO:0000313" key="2">
    <source>
        <dbReference type="Proteomes" id="UP001321760"/>
    </source>
</evidence>
<comment type="caution">
    <text evidence="1">The sequence shown here is derived from an EMBL/GenBank/DDBJ whole genome shotgun (WGS) entry which is preliminary data.</text>
</comment>
<dbReference type="Gene3D" id="3.40.50.450">
    <property type="match status" value="1"/>
</dbReference>
<proteinExistence type="predicted"/>
<dbReference type="EMBL" id="MU865936">
    <property type="protein sequence ID" value="KAK4449723.1"/>
    <property type="molecule type" value="Genomic_DNA"/>
</dbReference>
<accession>A0AAV9GME0</accession>
<dbReference type="Pfam" id="PF15891">
    <property type="entry name" value="Nuc_deoxyri_tr2"/>
    <property type="match status" value="1"/>
</dbReference>
<keyword evidence="2" id="KW-1185">Reference proteome</keyword>
<evidence type="ECO:0000313" key="1">
    <source>
        <dbReference type="EMBL" id="KAK4449723.1"/>
    </source>
</evidence>
<organism evidence="1 2">
    <name type="scientific">Podospora aff. communis PSN243</name>
    <dbReference type="NCBI Taxonomy" id="3040156"/>
    <lineage>
        <taxon>Eukaryota</taxon>
        <taxon>Fungi</taxon>
        <taxon>Dikarya</taxon>
        <taxon>Ascomycota</taxon>
        <taxon>Pezizomycotina</taxon>
        <taxon>Sordariomycetes</taxon>
        <taxon>Sordariomycetidae</taxon>
        <taxon>Sordariales</taxon>
        <taxon>Podosporaceae</taxon>
        <taxon>Podospora</taxon>
    </lineage>
</organism>
<gene>
    <name evidence="1" type="ORF">QBC34DRAFT_380179</name>
</gene>
<reference evidence="1" key="1">
    <citation type="journal article" date="2023" name="Mol. Phylogenet. Evol.">
        <title>Genome-scale phylogeny and comparative genomics of the fungal order Sordariales.</title>
        <authorList>
            <person name="Hensen N."/>
            <person name="Bonometti L."/>
            <person name="Westerberg I."/>
            <person name="Brannstrom I.O."/>
            <person name="Guillou S."/>
            <person name="Cros-Aarteil S."/>
            <person name="Calhoun S."/>
            <person name="Haridas S."/>
            <person name="Kuo A."/>
            <person name="Mondo S."/>
            <person name="Pangilinan J."/>
            <person name="Riley R."/>
            <person name="LaButti K."/>
            <person name="Andreopoulos B."/>
            <person name="Lipzen A."/>
            <person name="Chen C."/>
            <person name="Yan M."/>
            <person name="Daum C."/>
            <person name="Ng V."/>
            <person name="Clum A."/>
            <person name="Steindorff A."/>
            <person name="Ohm R.A."/>
            <person name="Martin F."/>
            <person name="Silar P."/>
            <person name="Natvig D.O."/>
            <person name="Lalanne C."/>
            <person name="Gautier V."/>
            <person name="Ament-Velasquez S.L."/>
            <person name="Kruys A."/>
            <person name="Hutchinson M.I."/>
            <person name="Powell A.J."/>
            <person name="Barry K."/>
            <person name="Miller A.N."/>
            <person name="Grigoriev I.V."/>
            <person name="Debuchy R."/>
            <person name="Gladieux P."/>
            <person name="Hiltunen Thoren M."/>
            <person name="Johannesson H."/>
        </authorList>
    </citation>
    <scope>NUCLEOTIDE SEQUENCE</scope>
    <source>
        <strain evidence="1">PSN243</strain>
    </source>
</reference>
<dbReference type="AlphaFoldDB" id="A0AAV9GME0"/>
<dbReference type="SUPFAM" id="SSF52309">
    <property type="entry name" value="N-(deoxy)ribosyltransferase-like"/>
    <property type="match status" value="1"/>
</dbReference>
<reference evidence="1" key="2">
    <citation type="submission" date="2023-05" db="EMBL/GenBank/DDBJ databases">
        <authorList>
            <consortium name="Lawrence Berkeley National Laboratory"/>
            <person name="Steindorff A."/>
            <person name="Hensen N."/>
            <person name="Bonometti L."/>
            <person name="Westerberg I."/>
            <person name="Brannstrom I.O."/>
            <person name="Guillou S."/>
            <person name="Cros-Aarteil S."/>
            <person name="Calhoun S."/>
            <person name="Haridas S."/>
            <person name="Kuo A."/>
            <person name="Mondo S."/>
            <person name="Pangilinan J."/>
            <person name="Riley R."/>
            <person name="Labutti K."/>
            <person name="Andreopoulos B."/>
            <person name="Lipzen A."/>
            <person name="Chen C."/>
            <person name="Yanf M."/>
            <person name="Daum C."/>
            <person name="Ng V."/>
            <person name="Clum A."/>
            <person name="Ohm R."/>
            <person name="Martin F."/>
            <person name="Silar P."/>
            <person name="Natvig D."/>
            <person name="Lalanne C."/>
            <person name="Gautier V."/>
            <person name="Ament-Velasquez S.L."/>
            <person name="Kruys A."/>
            <person name="Hutchinson M.I."/>
            <person name="Powell A.J."/>
            <person name="Barry K."/>
            <person name="Miller A.N."/>
            <person name="Grigoriev I.V."/>
            <person name="Debuchy R."/>
            <person name="Gladieux P."/>
            <person name="Thoren M.H."/>
            <person name="Johannesson H."/>
        </authorList>
    </citation>
    <scope>NUCLEOTIDE SEQUENCE</scope>
    <source>
        <strain evidence="1">PSN243</strain>
    </source>
</reference>
<dbReference type="InterPro" id="IPR039470">
    <property type="entry name" value="Nuc_deoxyri_tr2"/>
</dbReference>
<name>A0AAV9GME0_9PEZI</name>
<sequence length="167" mass="18885">MEPTPIKKAQIIPAPARPELVGKRSVFLAGTTSRASGPDWRETLIEALAHLPITIFNPLRADWNSSWREDVDFPPFYEQVHWELDMQERADVVVVYYGPGTDAPISLLELGLCARSGKAIVACHRDYRKRGNVHIVSQRLGIEFLDADEDFISSVTKKLQSLLEERE</sequence>
<protein>
    <recommendedName>
        <fullName evidence="3">Nucleoside 2-deoxyribosyltransferase</fullName>
    </recommendedName>
</protein>